<protein>
    <submittedName>
        <fullName evidence="2">Molecular chaperone</fullName>
    </submittedName>
</protein>
<dbReference type="InterPro" id="IPR050643">
    <property type="entry name" value="Periplasmic_pilus_chap"/>
</dbReference>
<dbReference type="Proteomes" id="UP000689967">
    <property type="component" value="Unassembled WGS sequence"/>
</dbReference>
<keyword evidence="3" id="KW-1185">Reference proteome</keyword>
<gene>
    <name evidence="2" type="ORF">JJQ90_16805</name>
</gene>
<proteinExistence type="predicted"/>
<organism evidence="2 3">
    <name type="scientific">Falsiroseomonas oleicola</name>
    <dbReference type="NCBI Taxonomy" id="2801474"/>
    <lineage>
        <taxon>Bacteria</taxon>
        <taxon>Pseudomonadati</taxon>
        <taxon>Pseudomonadota</taxon>
        <taxon>Alphaproteobacteria</taxon>
        <taxon>Acetobacterales</taxon>
        <taxon>Roseomonadaceae</taxon>
        <taxon>Falsiroseomonas</taxon>
    </lineage>
</organism>
<evidence type="ECO:0000313" key="2">
    <source>
        <dbReference type="EMBL" id="MBU8545385.1"/>
    </source>
</evidence>
<dbReference type="PANTHER" id="PTHR30251">
    <property type="entry name" value="PILUS ASSEMBLY CHAPERONE"/>
    <property type="match status" value="1"/>
</dbReference>
<sequence length="210" mass="22811">MDPIMVDFMPGRRTATFKVTNRGGTATAAQIRLFAWSQDGDQDVLAPTADVLASPPMFEVAPDEEQVVRLVLRRPADARERTYRLILDEIPRVARGREVVVALRLSLPVIVIGSRPAAAELAWHAERGPGNELLLLARNSGARHVRVNLLEALLPRGAMTAQPISANPYVLSGMERRWQLPAAAGSAGRLRLRIQAGTEAPTETTVAMPG</sequence>
<dbReference type="PANTHER" id="PTHR30251:SF4">
    <property type="entry name" value="SLR1668 PROTEIN"/>
    <property type="match status" value="1"/>
</dbReference>
<dbReference type="Pfam" id="PF00345">
    <property type="entry name" value="PapD_N"/>
    <property type="match status" value="1"/>
</dbReference>
<accession>A0ABS6H9N8</accession>
<dbReference type="RefSeq" id="WP_216877401.1">
    <property type="nucleotide sequence ID" value="NZ_JAERQM010000005.1"/>
</dbReference>
<name>A0ABS6H9N8_9PROT</name>
<comment type="caution">
    <text evidence="2">The sequence shown here is derived from an EMBL/GenBank/DDBJ whole genome shotgun (WGS) entry which is preliminary data.</text>
</comment>
<evidence type="ECO:0000259" key="1">
    <source>
        <dbReference type="Pfam" id="PF00345"/>
    </source>
</evidence>
<dbReference type="EMBL" id="JAERQM010000005">
    <property type="protein sequence ID" value="MBU8545385.1"/>
    <property type="molecule type" value="Genomic_DNA"/>
</dbReference>
<feature type="domain" description="Pili assembly chaperone N-terminal" evidence="1">
    <location>
        <begin position="6"/>
        <end position="111"/>
    </location>
</feature>
<dbReference type="InterPro" id="IPR016147">
    <property type="entry name" value="Pili_assmbl_chaperone_N"/>
</dbReference>
<reference evidence="2 3" key="1">
    <citation type="submission" date="2021-01" db="EMBL/GenBank/DDBJ databases">
        <title>Roseomonas sp. nov, a bacterium isolated from an oil production mixture in Yumen Oilfield.</title>
        <authorList>
            <person name="Wu D."/>
        </authorList>
    </citation>
    <scope>NUCLEOTIDE SEQUENCE [LARGE SCALE GENOMIC DNA]</scope>
    <source>
        <strain evidence="2 3">ROY-5-3</strain>
    </source>
</reference>
<evidence type="ECO:0000313" key="3">
    <source>
        <dbReference type="Proteomes" id="UP000689967"/>
    </source>
</evidence>